<organism evidence="1">
    <name type="scientific">marine sediment metagenome</name>
    <dbReference type="NCBI Taxonomy" id="412755"/>
    <lineage>
        <taxon>unclassified sequences</taxon>
        <taxon>metagenomes</taxon>
        <taxon>ecological metagenomes</taxon>
    </lineage>
</organism>
<evidence type="ECO:0000313" key="1">
    <source>
        <dbReference type="EMBL" id="KKM65994.1"/>
    </source>
</evidence>
<reference evidence="1" key="1">
    <citation type="journal article" date="2015" name="Nature">
        <title>Complex archaea that bridge the gap between prokaryotes and eukaryotes.</title>
        <authorList>
            <person name="Spang A."/>
            <person name="Saw J.H."/>
            <person name="Jorgensen S.L."/>
            <person name="Zaremba-Niedzwiedzka K."/>
            <person name="Martijn J."/>
            <person name="Lind A.E."/>
            <person name="van Eijk R."/>
            <person name="Schleper C."/>
            <person name="Guy L."/>
            <person name="Ettema T.J."/>
        </authorList>
    </citation>
    <scope>NUCLEOTIDE SEQUENCE</scope>
</reference>
<name>A0A0F9J861_9ZZZZ</name>
<evidence type="ECO:0008006" key="2">
    <source>
        <dbReference type="Google" id="ProtNLM"/>
    </source>
</evidence>
<comment type="caution">
    <text evidence="1">The sequence shown here is derived from an EMBL/GenBank/DDBJ whole genome shotgun (WGS) entry which is preliminary data.</text>
</comment>
<gene>
    <name evidence="1" type="ORF">LCGC14_1485650</name>
</gene>
<proteinExistence type="predicted"/>
<dbReference type="AlphaFoldDB" id="A0A0F9J861"/>
<protein>
    <recommendedName>
        <fullName evidence="2">Glycosyltransferase 2-like domain-containing protein</fullName>
    </recommendedName>
</protein>
<sequence length="260" mass="29607">MFDIIFISYDEPNADENWKLLKEIAPHAKRIHGVKGIPQAHIKAAKEVSTSHFFTVDGDNTVSDDFDWEKIIDFQKNDRRIHVWQCTNAVNNLTYGYGGVKLWPTDHIENIQEYATDFTTSVATHGFKLHSDVASVTHFNTTPFNAWKSGFRESAKLASGNMVDERSLSRLMVWMSIGSDTEHGYACIFGAKCGALFGKMNGSDPQTMALINDFDWLLGEYNKSKSFTTEMTNQLKTYDLNPISFTKEQSLFLKKNLYFK</sequence>
<accession>A0A0F9J861</accession>
<dbReference type="EMBL" id="LAZR01010621">
    <property type="protein sequence ID" value="KKM65994.1"/>
    <property type="molecule type" value="Genomic_DNA"/>
</dbReference>